<protein>
    <submittedName>
        <fullName evidence="7">LLM class flavin-dependent oxidoreductase</fullName>
        <ecNumber evidence="7">1.-.-.-</ecNumber>
    </submittedName>
</protein>
<evidence type="ECO:0000256" key="5">
    <source>
        <dbReference type="ARBA" id="ARBA00033748"/>
    </source>
</evidence>
<evidence type="ECO:0000259" key="6">
    <source>
        <dbReference type="Pfam" id="PF00296"/>
    </source>
</evidence>
<dbReference type="PANTHER" id="PTHR30011:SF16">
    <property type="entry name" value="C2H2 FINGER DOMAIN TRANSCRIPTION FACTOR (EUROFUNG)-RELATED"/>
    <property type="match status" value="1"/>
</dbReference>
<dbReference type="NCBIfam" id="TIGR03860">
    <property type="entry name" value="FMN_nitrolo"/>
    <property type="match status" value="1"/>
</dbReference>
<keyword evidence="8" id="KW-1185">Reference proteome</keyword>
<dbReference type="PANTHER" id="PTHR30011">
    <property type="entry name" value="ALKANESULFONATE MONOOXYGENASE-RELATED"/>
    <property type="match status" value="1"/>
</dbReference>
<dbReference type="EC" id="1.-.-.-" evidence="7"/>
<dbReference type="CDD" id="cd01095">
    <property type="entry name" value="Nitrilotriacetate_monoxgenase"/>
    <property type="match status" value="1"/>
</dbReference>
<keyword evidence="1" id="KW-0285">Flavoprotein</keyword>
<dbReference type="EMBL" id="JAUTXY010000002">
    <property type="protein sequence ID" value="MEE2057284.1"/>
    <property type="molecule type" value="Genomic_DNA"/>
</dbReference>
<organism evidence="7 8">
    <name type="scientific">Rhodococcus artemisiae</name>
    <dbReference type="NCBI Taxonomy" id="714159"/>
    <lineage>
        <taxon>Bacteria</taxon>
        <taxon>Bacillati</taxon>
        <taxon>Actinomycetota</taxon>
        <taxon>Actinomycetes</taxon>
        <taxon>Mycobacteriales</taxon>
        <taxon>Nocardiaceae</taxon>
        <taxon>Rhodococcus</taxon>
    </lineage>
</organism>
<evidence type="ECO:0000256" key="3">
    <source>
        <dbReference type="ARBA" id="ARBA00023002"/>
    </source>
</evidence>
<comment type="caution">
    <text evidence="7">The sequence shown here is derived from an EMBL/GenBank/DDBJ whole genome shotgun (WGS) entry which is preliminary data.</text>
</comment>
<feature type="domain" description="Luciferase-like" evidence="6">
    <location>
        <begin position="22"/>
        <end position="386"/>
    </location>
</feature>
<evidence type="ECO:0000256" key="4">
    <source>
        <dbReference type="ARBA" id="ARBA00023033"/>
    </source>
</evidence>
<dbReference type="GO" id="GO:0016491">
    <property type="term" value="F:oxidoreductase activity"/>
    <property type="evidence" value="ECO:0007669"/>
    <property type="project" value="UniProtKB-KW"/>
</dbReference>
<dbReference type="Proteomes" id="UP001336020">
    <property type="component" value="Unassembled WGS sequence"/>
</dbReference>
<dbReference type="InterPro" id="IPR011251">
    <property type="entry name" value="Luciferase-like_dom"/>
</dbReference>
<dbReference type="InterPro" id="IPR036661">
    <property type="entry name" value="Luciferase-like_sf"/>
</dbReference>
<dbReference type="Gene3D" id="3.20.20.30">
    <property type="entry name" value="Luciferase-like domain"/>
    <property type="match status" value="1"/>
</dbReference>
<gene>
    <name evidence="7" type="ORF">Q7514_07055</name>
</gene>
<keyword evidence="4" id="KW-0503">Monooxygenase</keyword>
<dbReference type="PIRSF" id="PIRSF000337">
    <property type="entry name" value="NTA_MOA"/>
    <property type="match status" value="1"/>
</dbReference>
<name>A0ABU7L7K1_9NOCA</name>
<comment type="similarity">
    <text evidence="5">Belongs to the NtaA/SnaA/DszA monooxygenase family.</text>
</comment>
<evidence type="ECO:0000256" key="1">
    <source>
        <dbReference type="ARBA" id="ARBA00022630"/>
    </source>
</evidence>
<dbReference type="InterPro" id="IPR051260">
    <property type="entry name" value="Diverse_substr_monoxygenases"/>
</dbReference>
<evidence type="ECO:0000313" key="8">
    <source>
        <dbReference type="Proteomes" id="UP001336020"/>
    </source>
</evidence>
<keyword evidence="3 7" id="KW-0560">Oxidoreductase</keyword>
<sequence>MSESQMHLAAFVTAGPGRPGGWRYPASVPGWLSADYYQNIARTLEDGRFDLAFFPDIVSVPDRFGSSTDSQLRNGALGSLRLDPLHVLSSMGAVTRHLGLAATVSTTYAQPFTVARSFASLDHLTAGRAAWNVVTSFQESEAKNFNRDEQFPRERRYARADEFLEVAAKLWDSWDDDALVLDTVEPLFADPAKVHAIEHKGEWFTVQGPLNVPRSPQGYPVIIQAGASAKGKDFAARWSDVIFCSHASLESAQDFYREIKERAAVHGRDPNQVKILPSIAPVVGATTVEAQQKFEQLFDLVPPLGGLSTLAYHLDVDLSTFPLDERLPDVEVPGVEGHYREVREITEREGLTLRELGKQYGGRVEGGFIGTAHEVADGLQEWFSEGACDGFMVQAPYQPGGFEDFTRQVVPELQKRGLFRTEYEGATLRENLGLERSAVGEWSNRIPKSASNVE</sequence>
<dbReference type="SUPFAM" id="SSF51679">
    <property type="entry name" value="Bacterial luciferase-like"/>
    <property type="match status" value="1"/>
</dbReference>
<evidence type="ECO:0000256" key="2">
    <source>
        <dbReference type="ARBA" id="ARBA00022643"/>
    </source>
</evidence>
<reference evidence="7 8" key="1">
    <citation type="submission" date="2023-07" db="EMBL/GenBank/DDBJ databases">
        <authorList>
            <person name="Girao M."/>
            <person name="Carvalho M.F."/>
        </authorList>
    </citation>
    <scope>NUCLEOTIDE SEQUENCE [LARGE SCALE GENOMIC DNA]</scope>
    <source>
        <strain evidence="7 8">YIM65754</strain>
    </source>
</reference>
<dbReference type="RefSeq" id="WP_330132531.1">
    <property type="nucleotide sequence ID" value="NZ_JAUTXY010000002.1"/>
</dbReference>
<dbReference type="InterPro" id="IPR016215">
    <property type="entry name" value="NTA_MOA"/>
</dbReference>
<evidence type="ECO:0000313" key="7">
    <source>
        <dbReference type="EMBL" id="MEE2057284.1"/>
    </source>
</evidence>
<proteinExistence type="inferred from homology"/>
<keyword evidence="2" id="KW-0288">FMN</keyword>
<dbReference type="Pfam" id="PF00296">
    <property type="entry name" value="Bac_luciferase"/>
    <property type="match status" value="1"/>
</dbReference>
<accession>A0ABU7L7K1</accession>